<reference evidence="1 2" key="1">
    <citation type="submission" date="2019-09" db="EMBL/GenBank/DDBJ databases">
        <title>YIM 132548 draft genome.</title>
        <authorList>
            <person name="Jiang L."/>
        </authorList>
    </citation>
    <scope>NUCLEOTIDE SEQUENCE [LARGE SCALE GENOMIC DNA]</scope>
    <source>
        <strain evidence="1 2">YIM 132548</strain>
    </source>
</reference>
<name>A0A6N6MMF5_9HYPH</name>
<keyword evidence="2" id="KW-1185">Reference proteome</keyword>
<evidence type="ECO:0000313" key="1">
    <source>
        <dbReference type="EMBL" id="KAB1071021.1"/>
    </source>
</evidence>
<organism evidence="1 2">
    <name type="scientific">Methylobacterium planeticum</name>
    <dbReference type="NCBI Taxonomy" id="2615211"/>
    <lineage>
        <taxon>Bacteria</taxon>
        <taxon>Pseudomonadati</taxon>
        <taxon>Pseudomonadota</taxon>
        <taxon>Alphaproteobacteria</taxon>
        <taxon>Hyphomicrobiales</taxon>
        <taxon>Methylobacteriaceae</taxon>
        <taxon>Methylobacterium</taxon>
    </lineage>
</organism>
<proteinExistence type="predicted"/>
<protein>
    <recommendedName>
        <fullName evidence="3">Class I SAM-dependent methyltransferase</fullName>
    </recommendedName>
</protein>
<evidence type="ECO:0000313" key="2">
    <source>
        <dbReference type="Proteomes" id="UP000441523"/>
    </source>
</evidence>
<dbReference type="EMBL" id="VZZJ01000021">
    <property type="protein sequence ID" value="KAB1071021.1"/>
    <property type="molecule type" value="Genomic_DNA"/>
</dbReference>
<accession>A0A6N6MMF5</accession>
<evidence type="ECO:0008006" key="3">
    <source>
        <dbReference type="Google" id="ProtNLM"/>
    </source>
</evidence>
<dbReference type="AlphaFoldDB" id="A0A6N6MMF5"/>
<gene>
    <name evidence="1" type="ORF">F6X51_20245</name>
</gene>
<dbReference type="RefSeq" id="WP_150965487.1">
    <property type="nucleotide sequence ID" value="NZ_VZZJ01000021.1"/>
</dbReference>
<dbReference type="Proteomes" id="UP000441523">
    <property type="component" value="Unassembled WGS sequence"/>
</dbReference>
<sequence>MLLELALYLTMSAPLRHRLLGHVRESVSLLARSRRCRAAWEPHKRRARAAIIAAFADLPRRRTAIVLGSGLLDDVPLRELAAAFDRVRLVDTVHPWTARLETRRYPQVDHVTADISGTRLLLGGGEDMITDADLTGICSGPDVDFVVSANLLSQLPILPIDWFEARGRPVPLHLGRRIVETHLCALARLPARVCLITDTLEREDDRAGRETDRLDLMHGAVLPIPDALWDWELAPFGEAGRDRRILHRVAAFRDWGSAFRTLTPGAPVPSS</sequence>
<comment type="caution">
    <text evidence="1">The sequence shown here is derived from an EMBL/GenBank/DDBJ whole genome shotgun (WGS) entry which is preliminary data.</text>
</comment>